<gene>
    <name evidence="2" type="ORF">J3D65DRAFT_274468</name>
</gene>
<evidence type="ECO:0008006" key="4">
    <source>
        <dbReference type="Google" id="ProtNLM"/>
    </source>
</evidence>
<dbReference type="RefSeq" id="XP_066656545.1">
    <property type="nucleotide sequence ID" value="XM_066794991.1"/>
</dbReference>
<keyword evidence="1" id="KW-0812">Transmembrane</keyword>
<reference evidence="2 3" key="1">
    <citation type="submission" date="2024-04" db="EMBL/GenBank/DDBJ databases">
        <title>Phyllosticta paracitricarpa is synonymous to the EU quarantine fungus P. citricarpa based on phylogenomic analyses.</title>
        <authorList>
            <consortium name="Lawrence Berkeley National Laboratory"/>
            <person name="Van ingen-buijs V.A."/>
            <person name="Van westerhoven A.C."/>
            <person name="Haridas S."/>
            <person name="Skiadas P."/>
            <person name="Martin F."/>
            <person name="Groenewald J.Z."/>
            <person name="Crous P.W."/>
            <person name="Seidl M.F."/>
        </authorList>
    </citation>
    <scope>NUCLEOTIDE SEQUENCE [LARGE SCALE GENOMIC DNA]</scope>
    <source>
        <strain evidence="2 3">CPC 17464</strain>
    </source>
</reference>
<evidence type="ECO:0000313" key="2">
    <source>
        <dbReference type="EMBL" id="KAK7539274.1"/>
    </source>
</evidence>
<dbReference type="Proteomes" id="UP001360953">
    <property type="component" value="Unassembled WGS sequence"/>
</dbReference>
<name>A0ABR1LVQ2_9PEZI</name>
<feature type="transmembrane region" description="Helical" evidence="1">
    <location>
        <begin position="194"/>
        <end position="211"/>
    </location>
</feature>
<accession>A0ABR1LVQ2</accession>
<keyword evidence="1" id="KW-0472">Membrane</keyword>
<organism evidence="2 3">
    <name type="scientific">Phyllosticta citribraziliensis</name>
    <dbReference type="NCBI Taxonomy" id="989973"/>
    <lineage>
        <taxon>Eukaryota</taxon>
        <taxon>Fungi</taxon>
        <taxon>Dikarya</taxon>
        <taxon>Ascomycota</taxon>
        <taxon>Pezizomycotina</taxon>
        <taxon>Dothideomycetes</taxon>
        <taxon>Dothideomycetes incertae sedis</taxon>
        <taxon>Botryosphaeriales</taxon>
        <taxon>Phyllostictaceae</taxon>
        <taxon>Phyllosticta</taxon>
    </lineage>
</organism>
<keyword evidence="1" id="KW-1133">Transmembrane helix</keyword>
<evidence type="ECO:0000256" key="1">
    <source>
        <dbReference type="SAM" id="Phobius"/>
    </source>
</evidence>
<comment type="caution">
    <text evidence="2">The sequence shown here is derived from an EMBL/GenBank/DDBJ whole genome shotgun (WGS) entry which is preliminary data.</text>
</comment>
<keyword evidence="3" id="KW-1185">Reference proteome</keyword>
<dbReference type="GeneID" id="92027897"/>
<protein>
    <recommendedName>
        <fullName evidence="4">Transmembrane protein</fullName>
    </recommendedName>
</protein>
<sequence length="212" mass="23861">MTRGRAASAHHTYICARRENQKSLYAFSANGLPDLTAYKGDLTACLSFREKAQHNTTPLTDCESHTHVQQPRAFCCSVVSPKTKRPGQGQRRGVGGERCASISGICEQPTGRKEGGKKRQNAVRLRCKKDDSSVGKKKKNKENDHINAYIHSSVDPSIHLSCAQVKSCQQQIQEKDKNKTAKSRGLQWQSKKSFFVFFLFVFVFFMTILSFR</sequence>
<evidence type="ECO:0000313" key="3">
    <source>
        <dbReference type="Proteomes" id="UP001360953"/>
    </source>
</evidence>
<proteinExistence type="predicted"/>
<dbReference type="EMBL" id="JBBPEH010000004">
    <property type="protein sequence ID" value="KAK7539274.1"/>
    <property type="molecule type" value="Genomic_DNA"/>
</dbReference>